<dbReference type="GO" id="GO:0046872">
    <property type="term" value="F:metal ion binding"/>
    <property type="evidence" value="ECO:0007669"/>
    <property type="project" value="InterPro"/>
</dbReference>
<evidence type="ECO:0000256" key="1">
    <source>
        <dbReference type="SAM" id="MobiDB-lite"/>
    </source>
</evidence>
<dbReference type="Proteomes" id="UP000886885">
    <property type="component" value="Chromosome 7A"/>
</dbReference>
<gene>
    <name evidence="2" type="ORF">POTOM_027565</name>
</gene>
<dbReference type="AlphaFoldDB" id="A0A8X7ZIW6"/>
<dbReference type="InterPro" id="IPR045868">
    <property type="entry name" value="Znf_C3H13/40"/>
</dbReference>
<feature type="compositionally biased region" description="Basic and acidic residues" evidence="1">
    <location>
        <begin position="58"/>
        <end position="74"/>
    </location>
</feature>
<reference evidence="2" key="1">
    <citation type="journal article" date="2020" name="bioRxiv">
        <title>Hybrid origin of Populus tomentosa Carr. identified through genome sequencing and phylogenomic analysis.</title>
        <authorList>
            <person name="An X."/>
            <person name="Gao K."/>
            <person name="Chen Z."/>
            <person name="Li J."/>
            <person name="Yang X."/>
            <person name="Yang X."/>
            <person name="Zhou J."/>
            <person name="Guo T."/>
            <person name="Zhao T."/>
            <person name="Huang S."/>
            <person name="Miao D."/>
            <person name="Khan W.U."/>
            <person name="Rao P."/>
            <person name="Ye M."/>
            <person name="Lei B."/>
            <person name="Liao W."/>
            <person name="Wang J."/>
            <person name="Ji L."/>
            <person name="Li Y."/>
            <person name="Guo B."/>
            <person name="Mustafa N.S."/>
            <person name="Li S."/>
            <person name="Yun Q."/>
            <person name="Keller S.R."/>
            <person name="Mao J."/>
            <person name="Zhang R."/>
            <person name="Strauss S.H."/>
        </authorList>
    </citation>
    <scope>NUCLEOTIDE SEQUENCE</scope>
    <source>
        <strain evidence="2">GM15</strain>
        <tissue evidence="2">Leaf</tissue>
    </source>
</reference>
<dbReference type="PANTHER" id="PTHR38160">
    <property type="entry name" value="ZINC FINGER CCCH DOMAIN-CONTAINING PROTEIN 40"/>
    <property type="match status" value="1"/>
</dbReference>
<organism evidence="2 3">
    <name type="scientific">Populus tomentosa</name>
    <name type="common">Chinese white poplar</name>
    <dbReference type="NCBI Taxonomy" id="118781"/>
    <lineage>
        <taxon>Eukaryota</taxon>
        <taxon>Viridiplantae</taxon>
        <taxon>Streptophyta</taxon>
        <taxon>Embryophyta</taxon>
        <taxon>Tracheophyta</taxon>
        <taxon>Spermatophyta</taxon>
        <taxon>Magnoliopsida</taxon>
        <taxon>eudicotyledons</taxon>
        <taxon>Gunneridae</taxon>
        <taxon>Pentapetalae</taxon>
        <taxon>rosids</taxon>
        <taxon>fabids</taxon>
        <taxon>Malpighiales</taxon>
        <taxon>Salicaceae</taxon>
        <taxon>Saliceae</taxon>
        <taxon>Populus</taxon>
    </lineage>
</organism>
<name>A0A8X7ZIW6_POPTO</name>
<feature type="region of interest" description="Disordered" evidence="1">
    <location>
        <begin position="58"/>
        <end position="152"/>
    </location>
</feature>
<proteinExistence type="predicted"/>
<evidence type="ECO:0000313" key="3">
    <source>
        <dbReference type="Proteomes" id="UP000886885"/>
    </source>
</evidence>
<dbReference type="PANTHER" id="PTHR38160:SF1">
    <property type="entry name" value="ZINC FINGER CCCH DOMAIN-CONTAINING PROTEIN 40"/>
    <property type="match status" value="1"/>
</dbReference>
<feature type="compositionally biased region" description="Basic and acidic residues" evidence="1">
    <location>
        <begin position="127"/>
        <end position="147"/>
    </location>
</feature>
<accession>A0A8X7ZIW6</accession>
<sequence>MRIIPKRPLSSSKLLFCSWKRRASSIHAFSLCLYPGGAHYLLCLLEYPFQAISTGESTRDYRGGDLRDKLDQRLSPKRQYSPGKDANRRDSFHGSSPSRSLEKSNDRKRRKKQQYDGQSDFSGSLKVSDRADDQVKERKSASSELKEMQSNINKLEHHKSELMWFEILLEKKTEEADSLTSRIQELEAQLSAEKEECKSFTYLLFATDHSGSLQTSRSLSKHISTMCGLKMNLKGIFLDTISHYLSVSEVRFKKLGDQLVSGTATDCNEEDSSIKIVNDGEINGHCAISAQNEMLKQNNSSPIEKSLGGKQYTAEKSTQGNLTNGGHPAETLRLSKLSQFHSHPVQLNSNLEFGVVDNRNNSHFPIGNEGKQKKGKGVSTSIPLDKTKGSCSVLHVPSTSMAARAIDDLVEIEMEENVEAVENISRGIVRGGATYEARSLPFSLPPPPPIHRNTYSKYEGEDENVDVGGLEEEMVDIDIV</sequence>
<keyword evidence="3" id="KW-1185">Reference proteome</keyword>
<protein>
    <submittedName>
        <fullName evidence="2">Uncharacterized protein</fullName>
    </submittedName>
</protein>
<comment type="caution">
    <text evidence="2">The sequence shown here is derived from an EMBL/GenBank/DDBJ whole genome shotgun (WGS) entry which is preliminary data.</text>
</comment>
<dbReference type="EMBL" id="JAAWWB010000013">
    <property type="protein sequence ID" value="KAG6768642.1"/>
    <property type="molecule type" value="Genomic_DNA"/>
</dbReference>
<dbReference type="OrthoDB" id="665283at2759"/>
<evidence type="ECO:0000313" key="2">
    <source>
        <dbReference type="EMBL" id="KAG6768642.1"/>
    </source>
</evidence>